<dbReference type="SUPFAM" id="SSF52096">
    <property type="entry name" value="ClpP/crotonase"/>
    <property type="match status" value="1"/>
</dbReference>
<dbReference type="InterPro" id="IPR002810">
    <property type="entry name" value="NfeD-like_C"/>
</dbReference>
<keyword evidence="9" id="KW-0645">Protease</keyword>
<dbReference type="EMBL" id="JACNIG010000408">
    <property type="protein sequence ID" value="MBC8434278.1"/>
    <property type="molecule type" value="Genomic_DNA"/>
</dbReference>
<dbReference type="AlphaFoldDB" id="A0A8J6NWX3"/>
<gene>
    <name evidence="9" type="ORF">H8D96_20405</name>
</gene>
<dbReference type="Gene3D" id="3.90.226.10">
    <property type="entry name" value="2-enoyl-CoA Hydratase, Chain A, domain 1"/>
    <property type="match status" value="1"/>
</dbReference>
<feature type="transmembrane region" description="Helical" evidence="5">
    <location>
        <begin position="321"/>
        <end position="340"/>
    </location>
</feature>
<dbReference type="PANTHER" id="PTHR33507:SF3">
    <property type="entry name" value="INNER MEMBRANE PROTEIN YBBJ"/>
    <property type="match status" value="1"/>
</dbReference>
<dbReference type="InterPro" id="IPR056739">
    <property type="entry name" value="NfeD_membrane"/>
</dbReference>
<dbReference type="Pfam" id="PF24961">
    <property type="entry name" value="NfeD_membrane"/>
    <property type="match status" value="1"/>
</dbReference>
<keyword evidence="2 5" id="KW-0812">Transmembrane</keyword>
<feature type="domain" description="NfeD1b N-terminal" evidence="8">
    <location>
        <begin position="36"/>
        <end position="204"/>
    </location>
</feature>
<protein>
    <submittedName>
        <fullName evidence="9">Serine protease</fullName>
    </submittedName>
</protein>
<accession>A0A8J6NWX3</accession>
<dbReference type="InterPro" id="IPR012340">
    <property type="entry name" value="NA-bd_OB-fold"/>
</dbReference>
<feature type="domain" description="NfeD integral membrane" evidence="7">
    <location>
        <begin position="273"/>
        <end position="401"/>
    </location>
</feature>
<dbReference type="PANTHER" id="PTHR33507">
    <property type="entry name" value="INNER MEMBRANE PROTEIN YBBJ"/>
    <property type="match status" value="1"/>
</dbReference>
<dbReference type="Proteomes" id="UP000605201">
    <property type="component" value="Unassembled WGS sequence"/>
</dbReference>
<reference evidence="9 10" key="1">
    <citation type="submission" date="2020-08" db="EMBL/GenBank/DDBJ databases">
        <title>Bridging the membrane lipid divide: bacteria of the FCB group superphylum have the potential to synthesize archaeal ether lipids.</title>
        <authorList>
            <person name="Villanueva L."/>
            <person name="Von Meijenfeldt F.A.B."/>
            <person name="Westbye A.B."/>
            <person name="Yadav S."/>
            <person name="Hopmans E.C."/>
            <person name="Dutilh B.E."/>
            <person name="Sinninghe Damste J.S."/>
        </authorList>
    </citation>
    <scope>NUCLEOTIDE SEQUENCE [LARGE SCALE GENOMIC DNA]</scope>
    <source>
        <strain evidence="9">NIOZ-UU17</strain>
    </source>
</reference>
<evidence type="ECO:0000313" key="9">
    <source>
        <dbReference type="EMBL" id="MBC8434278.1"/>
    </source>
</evidence>
<evidence type="ECO:0000256" key="5">
    <source>
        <dbReference type="SAM" id="Phobius"/>
    </source>
</evidence>
<evidence type="ECO:0000256" key="1">
    <source>
        <dbReference type="ARBA" id="ARBA00004141"/>
    </source>
</evidence>
<comment type="caution">
    <text evidence="9">The sequence shown here is derived from an EMBL/GenBank/DDBJ whole genome shotgun (WGS) entry which is preliminary data.</text>
</comment>
<evidence type="ECO:0000256" key="3">
    <source>
        <dbReference type="ARBA" id="ARBA00022989"/>
    </source>
</evidence>
<evidence type="ECO:0000259" key="8">
    <source>
        <dbReference type="Pfam" id="PF25145"/>
    </source>
</evidence>
<feature type="transmembrane region" description="Helical" evidence="5">
    <location>
        <begin position="383"/>
        <end position="405"/>
    </location>
</feature>
<keyword evidence="3 5" id="KW-1133">Transmembrane helix</keyword>
<evidence type="ECO:0000259" key="7">
    <source>
        <dbReference type="Pfam" id="PF24961"/>
    </source>
</evidence>
<organism evidence="9 10">
    <name type="scientific">Candidatus Desulfatibia vada</name>
    <dbReference type="NCBI Taxonomy" id="2841696"/>
    <lineage>
        <taxon>Bacteria</taxon>
        <taxon>Pseudomonadati</taxon>
        <taxon>Thermodesulfobacteriota</taxon>
        <taxon>Desulfobacteria</taxon>
        <taxon>Desulfobacterales</taxon>
        <taxon>Desulfobacterales incertae sedis</taxon>
        <taxon>Candidatus Desulfatibia</taxon>
    </lineage>
</organism>
<evidence type="ECO:0000313" key="10">
    <source>
        <dbReference type="Proteomes" id="UP000605201"/>
    </source>
</evidence>
<dbReference type="Pfam" id="PF25145">
    <property type="entry name" value="NfeD1b_N"/>
    <property type="match status" value="1"/>
</dbReference>
<evidence type="ECO:0000256" key="4">
    <source>
        <dbReference type="ARBA" id="ARBA00023136"/>
    </source>
</evidence>
<dbReference type="Gene3D" id="2.40.50.140">
    <property type="entry name" value="Nucleic acid-binding proteins"/>
    <property type="match status" value="1"/>
</dbReference>
<dbReference type="GO" id="GO:0006508">
    <property type="term" value="P:proteolysis"/>
    <property type="evidence" value="ECO:0007669"/>
    <property type="project" value="UniProtKB-KW"/>
</dbReference>
<feature type="transmembrane region" description="Helical" evidence="5">
    <location>
        <begin position="265"/>
        <end position="287"/>
    </location>
</feature>
<proteinExistence type="predicted"/>
<feature type="transmembrane region" description="Helical" evidence="5">
    <location>
        <begin position="294"/>
        <end position="315"/>
    </location>
</feature>
<evidence type="ECO:0000259" key="6">
    <source>
        <dbReference type="Pfam" id="PF01957"/>
    </source>
</evidence>
<dbReference type="CDD" id="cd07021">
    <property type="entry name" value="Clp_protease_NfeD_like"/>
    <property type="match status" value="1"/>
</dbReference>
<keyword evidence="9" id="KW-0378">Hydrolase</keyword>
<keyword evidence="4 5" id="KW-0472">Membrane</keyword>
<dbReference type="InterPro" id="IPR052165">
    <property type="entry name" value="Membrane_assoc_protease"/>
</dbReference>
<evidence type="ECO:0000256" key="2">
    <source>
        <dbReference type="ARBA" id="ARBA00022692"/>
    </source>
</evidence>
<feature type="domain" description="NfeD-like C-terminal" evidence="6">
    <location>
        <begin position="434"/>
        <end position="487"/>
    </location>
</feature>
<dbReference type="GO" id="GO:0008233">
    <property type="term" value="F:peptidase activity"/>
    <property type="evidence" value="ECO:0007669"/>
    <property type="project" value="UniProtKB-KW"/>
</dbReference>
<dbReference type="GO" id="GO:0005886">
    <property type="term" value="C:plasma membrane"/>
    <property type="evidence" value="ECO:0007669"/>
    <property type="project" value="TreeGrafter"/>
</dbReference>
<dbReference type="Pfam" id="PF01957">
    <property type="entry name" value="NfeD"/>
    <property type="match status" value="1"/>
</dbReference>
<dbReference type="InterPro" id="IPR056738">
    <property type="entry name" value="NfeD1b_N"/>
</dbReference>
<dbReference type="InterPro" id="IPR029045">
    <property type="entry name" value="ClpP/crotonase-like_dom_sf"/>
</dbReference>
<comment type="subcellular location">
    <subcellularLocation>
        <location evidence="1">Membrane</location>
        <topology evidence="1">Multi-pass membrane protein</topology>
    </subcellularLocation>
</comment>
<feature type="transmembrane region" description="Helical" evidence="5">
    <location>
        <begin position="345"/>
        <end position="363"/>
    </location>
</feature>
<sequence length="493" mass="53606">MNIRCGQLRIFLAACGLFLSFIVLNNAGLAHASVRKVYVVPVSGMVDPGMAAFIKRALETPPDDQDPLFIIEMDTFGGRVDSALQIVDTLLSAPEGKTIAFVKNKAISAGALIALASSRLVMRKNTTIGDCAPITYSNEGPKMLGEKFQSPLRAKFRALAKRNGYPETLAESMVTAEMVVYAVEMDGKTIYMDSQAFEDLSQAEKGRVSSKKTIVAKGELLTMDDTEAFELGFSRMSVDNIDEMLRRMEIENYELIRIEESWSEALVRFIGGITPFLLMIGLAALYVEIKAPGFGVPGIIGITCLALVFLNQYFVGLADNTELLLLILGIILLGFELFVIPGFGITGIAGLLFIGAGAILALQDFVIPDPSLPWQAELLGNNILQVLGALFMAILVAFFVLRYLLPKLSVVVEGPYLGTTLKDSHADSVEAGRAKIGDIGIAMTLLRPSGKVKIKDEIFDVVTEGEFIKKGILVKILEIKGNRIIVSRKPEDE</sequence>
<name>A0A8J6NWX3_9BACT</name>